<evidence type="ECO:0000313" key="4">
    <source>
        <dbReference type="Proteomes" id="UP001231189"/>
    </source>
</evidence>
<protein>
    <submittedName>
        <fullName evidence="3">Uncharacterized protein</fullName>
    </submittedName>
</protein>
<dbReference type="AlphaFoldDB" id="A0AAD8TWZ1"/>
<evidence type="ECO:0000256" key="1">
    <source>
        <dbReference type="SAM" id="MobiDB-lite"/>
    </source>
</evidence>
<evidence type="ECO:0000256" key="2">
    <source>
        <dbReference type="SAM" id="Phobius"/>
    </source>
</evidence>
<feature type="region of interest" description="Disordered" evidence="1">
    <location>
        <begin position="57"/>
        <end position="91"/>
    </location>
</feature>
<name>A0AAD8TWZ1_LOLMU</name>
<sequence>MLPHTSKLVQACHLDLYRSEGDGLLRLIIAAASTRSSPEKEAAPDDATATVGFLIGDNVPAHTSDDRRSSDELADPFPLPPASGLKNPGVDRNSLPEGEIDAIVTVIELDIISIVITIISIIITAVSTAAPRHRCNNLGWILIV</sequence>
<dbReference type="EMBL" id="JAUUTY010000001">
    <property type="protein sequence ID" value="KAK1695605.1"/>
    <property type="molecule type" value="Genomic_DNA"/>
</dbReference>
<gene>
    <name evidence="3" type="ORF">QYE76_012302</name>
</gene>
<keyword evidence="2" id="KW-0472">Membrane</keyword>
<organism evidence="3 4">
    <name type="scientific">Lolium multiflorum</name>
    <name type="common">Italian ryegrass</name>
    <name type="synonym">Lolium perenne subsp. multiflorum</name>
    <dbReference type="NCBI Taxonomy" id="4521"/>
    <lineage>
        <taxon>Eukaryota</taxon>
        <taxon>Viridiplantae</taxon>
        <taxon>Streptophyta</taxon>
        <taxon>Embryophyta</taxon>
        <taxon>Tracheophyta</taxon>
        <taxon>Spermatophyta</taxon>
        <taxon>Magnoliopsida</taxon>
        <taxon>Liliopsida</taxon>
        <taxon>Poales</taxon>
        <taxon>Poaceae</taxon>
        <taxon>BOP clade</taxon>
        <taxon>Pooideae</taxon>
        <taxon>Poodae</taxon>
        <taxon>Poeae</taxon>
        <taxon>Poeae Chloroplast Group 2 (Poeae type)</taxon>
        <taxon>Loliodinae</taxon>
        <taxon>Loliinae</taxon>
        <taxon>Lolium</taxon>
    </lineage>
</organism>
<keyword evidence="2" id="KW-1133">Transmembrane helix</keyword>
<reference evidence="3" key="1">
    <citation type="submission" date="2023-07" db="EMBL/GenBank/DDBJ databases">
        <title>A chromosome-level genome assembly of Lolium multiflorum.</title>
        <authorList>
            <person name="Chen Y."/>
            <person name="Copetti D."/>
            <person name="Kolliker R."/>
            <person name="Studer B."/>
        </authorList>
    </citation>
    <scope>NUCLEOTIDE SEQUENCE</scope>
    <source>
        <strain evidence="3">02402/16</strain>
        <tissue evidence="3">Leaf</tissue>
    </source>
</reference>
<keyword evidence="4" id="KW-1185">Reference proteome</keyword>
<proteinExistence type="predicted"/>
<comment type="caution">
    <text evidence="3">The sequence shown here is derived from an EMBL/GenBank/DDBJ whole genome shotgun (WGS) entry which is preliminary data.</text>
</comment>
<dbReference type="Proteomes" id="UP001231189">
    <property type="component" value="Unassembled WGS sequence"/>
</dbReference>
<evidence type="ECO:0000313" key="3">
    <source>
        <dbReference type="EMBL" id="KAK1695605.1"/>
    </source>
</evidence>
<accession>A0AAD8TWZ1</accession>
<feature type="transmembrane region" description="Helical" evidence="2">
    <location>
        <begin position="102"/>
        <end position="126"/>
    </location>
</feature>
<keyword evidence="2" id="KW-0812">Transmembrane</keyword>